<feature type="domain" description="SRR1-like" evidence="3">
    <location>
        <begin position="215"/>
        <end position="334"/>
    </location>
</feature>
<evidence type="ECO:0000256" key="1">
    <source>
        <dbReference type="ARBA" id="ARBA00009856"/>
    </source>
</evidence>
<gene>
    <name evidence="4" type="ORF">EMPS_06145</name>
</gene>
<dbReference type="PANTHER" id="PTHR28626">
    <property type="entry name" value="SRR1-LIKE PROTEIN"/>
    <property type="match status" value="1"/>
</dbReference>
<protein>
    <recommendedName>
        <fullName evidence="3">SRR1-like domain-containing protein</fullName>
    </recommendedName>
</protein>
<dbReference type="InterPro" id="IPR012942">
    <property type="entry name" value="SRR1-like"/>
</dbReference>
<organism evidence="4 5">
    <name type="scientific">Entomortierella parvispora</name>
    <dbReference type="NCBI Taxonomy" id="205924"/>
    <lineage>
        <taxon>Eukaryota</taxon>
        <taxon>Fungi</taxon>
        <taxon>Fungi incertae sedis</taxon>
        <taxon>Mucoromycota</taxon>
        <taxon>Mortierellomycotina</taxon>
        <taxon>Mortierellomycetes</taxon>
        <taxon>Mortierellales</taxon>
        <taxon>Mortierellaceae</taxon>
        <taxon>Entomortierella</taxon>
    </lineage>
</organism>
<reference evidence="4" key="1">
    <citation type="submission" date="2021-11" db="EMBL/GenBank/DDBJ databases">
        <authorList>
            <person name="Herlambang A."/>
            <person name="Guo Y."/>
            <person name="Takashima Y."/>
            <person name="Nishizawa T."/>
        </authorList>
    </citation>
    <scope>NUCLEOTIDE SEQUENCE</scope>
    <source>
        <strain evidence="4">E1425</strain>
    </source>
</reference>
<dbReference type="InterPro" id="IPR040044">
    <property type="entry name" value="SRR1L"/>
</dbReference>
<accession>A0A9P3HCF3</accession>
<feature type="compositionally biased region" description="Polar residues" evidence="2">
    <location>
        <begin position="67"/>
        <end position="82"/>
    </location>
</feature>
<dbReference type="AlphaFoldDB" id="A0A9P3HCF3"/>
<sequence>MASTNPLPDAPTCEPANSIPQDLSKPNAADQMQVNETEEQLLLEKEPEEEPFTFVTSKKKKGRGPANTHSLNKAQPPLSNKVAQEADTAPQLPGWTMRRGGGKVKKNSQRAKMMGSRGQEDEDRTIEWGQNMMEERIMTLKQSKFYVAFRDFVRLTLSPPCSSKNERKQTESAPSTGENSVASTSTNSTLEAAAQTMESTSLPDGTIGAKPLNDPDSFKDIICYGIGSIESSKNSQFQLALALCIKDILEISGSVSLYDPVMSKYDCELAKHLGLVVLDAKDETSKKPVQQHRTLLYMPHCPKGLYSQVLEFNWSREQLDKIVILGNRFTRYDER</sequence>
<evidence type="ECO:0000313" key="5">
    <source>
        <dbReference type="Proteomes" id="UP000827284"/>
    </source>
</evidence>
<dbReference type="GO" id="GO:0005634">
    <property type="term" value="C:nucleus"/>
    <property type="evidence" value="ECO:0007669"/>
    <property type="project" value="TreeGrafter"/>
</dbReference>
<evidence type="ECO:0000259" key="3">
    <source>
        <dbReference type="Pfam" id="PF07985"/>
    </source>
</evidence>
<reference evidence="4" key="2">
    <citation type="journal article" date="2022" name="Microbiol. Resour. Announc.">
        <title>Whole-Genome Sequence of Entomortierella parvispora E1425, a Mucoromycotan Fungus Associated with Burkholderiaceae-Related Endosymbiotic Bacteria.</title>
        <authorList>
            <person name="Herlambang A."/>
            <person name="Guo Y."/>
            <person name="Takashima Y."/>
            <person name="Narisawa K."/>
            <person name="Ohta H."/>
            <person name="Nishizawa T."/>
        </authorList>
    </citation>
    <scope>NUCLEOTIDE SEQUENCE</scope>
    <source>
        <strain evidence="4">E1425</strain>
    </source>
</reference>
<feature type="region of interest" description="Disordered" evidence="2">
    <location>
        <begin position="159"/>
        <end position="210"/>
    </location>
</feature>
<dbReference type="Pfam" id="PF07985">
    <property type="entry name" value="SRR1"/>
    <property type="match status" value="1"/>
</dbReference>
<feature type="region of interest" description="Disordered" evidence="2">
    <location>
        <begin position="1"/>
        <end position="122"/>
    </location>
</feature>
<feature type="compositionally biased region" description="Polar residues" evidence="2">
    <location>
        <begin position="171"/>
        <end position="203"/>
    </location>
</feature>
<comment type="similarity">
    <text evidence="1">Belongs to the SRR1 family.</text>
</comment>
<dbReference type="PANTHER" id="PTHR28626:SF3">
    <property type="entry name" value="SRR1-LIKE PROTEIN"/>
    <property type="match status" value="1"/>
</dbReference>
<evidence type="ECO:0000313" key="4">
    <source>
        <dbReference type="EMBL" id="GJJ73787.1"/>
    </source>
</evidence>
<dbReference type="GO" id="GO:0005737">
    <property type="term" value="C:cytoplasm"/>
    <property type="evidence" value="ECO:0007669"/>
    <property type="project" value="TreeGrafter"/>
</dbReference>
<comment type="caution">
    <text evidence="4">The sequence shown here is derived from an EMBL/GenBank/DDBJ whole genome shotgun (WGS) entry which is preliminary data.</text>
</comment>
<dbReference type="OrthoDB" id="551431at2759"/>
<evidence type="ECO:0000256" key="2">
    <source>
        <dbReference type="SAM" id="MobiDB-lite"/>
    </source>
</evidence>
<proteinExistence type="inferred from homology"/>
<feature type="compositionally biased region" description="Basic residues" evidence="2">
    <location>
        <begin position="100"/>
        <end position="109"/>
    </location>
</feature>
<feature type="compositionally biased region" description="Acidic residues" evidence="2">
    <location>
        <begin position="36"/>
        <end position="51"/>
    </location>
</feature>
<dbReference type="Proteomes" id="UP000827284">
    <property type="component" value="Unassembled WGS sequence"/>
</dbReference>
<keyword evidence="5" id="KW-1185">Reference proteome</keyword>
<name>A0A9P3HCF3_9FUNG</name>
<dbReference type="EMBL" id="BQFW01000008">
    <property type="protein sequence ID" value="GJJ73787.1"/>
    <property type="molecule type" value="Genomic_DNA"/>
</dbReference>